<dbReference type="InterPro" id="IPR017451">
    <property type="entry name" value="F-box-assoc_interact_dom"/>
</dbReference>
<evidence type="ECO:0000313" key="3">
    <source>
        <dbReference type="EMBL" id="KAG5541516.1"/>
    </source>
</evidence>
<evidence type="ECO:0000259" key="2">
    <source>
        <dbReference type="Pfam" id="PF08268"/>
    </source>
</evidence>
<dbReference type="PANTHER" id="PTHR31672:SF11">
    <property type="entry name" value="F-BOX PROTEIN CPR1-LIKE ISOFORM X2"/>
    <property type="match status" value="1"/>
</dbReference>
<gene>
    <name evidence="3" type="ORF">RHGRI_021371</name>
</gene>
<dbReference type="EMBL" id="JACTNZ010000007">
    <property type="protein sequence ID" value="KAG5541516.1"/>
    <property type="molecule type" value="Genomic_DNA"/>
</dbReference>
<feature type="region of interest" description="Disordered" evidence="1">
    <location>
        <begin position="1"/>
        <end position="61"/>
    </location>
</feature>
<organism evidence="3 4">
    <name type="scientific">Rhododendron griersonianum</name>
    <dbReference type="NCBI Taxonomy" id="479676"/>
    <lineage>
        <taxon>Eukaryota</taxon>
        <taxon>Viridiplantae</taxon>
        <taxon>Streptophyta</taxon>
        <taxon>Embryophyta</taxon>
        <taxon>Tracheophyta</taxon>
        <taxon>Spermatophyta</taxon>
        <taxon>Magnoliopsida</taxon>
        <taxon>eudicotyledons</taxon>
        <taxon>Gunneridae</taxon>
        <taxon>Pentapetalae</taxon>
        <taxon>asterids</taxon>
        <taxon>Ericales</taxon>
        <taxon>Ericaceae</taxon>
        <taxon>Ericoideae</taxon>
        <taxon>Rhodoreae</taxon>
        <taxon>Rhododendron</taxon>
    </lineage>
</organism>
<dbReference type="Proteomes" id="UP000823749">
    <property type="component" value="Chromosome 7"/>
</dbReference>
<dbReference type="PANTHER" id="PTHR31672">
    <property type="entry name" value="BNACNNG10540D PROTEIN"/>
    <property type="match status" value="1"/>
</dbReference>
<reference evidence="3" key="1">
    <citation type="submission" date="2020-08" db="EMBL/GenBank/DDBJ databases">
        <title>Plant Genome Project.</title>
        <authorList>
            <person name="Zhang R.-G."/>
        </authorList>
    </citation>
    <scope>NUCLEOTIDE SEQUENCE</scope>
    <source>
        <strain evidence="3">WSP0</strain>
        <tissue evidence="3">Leaf</tissue>
    </source>
</reference>
<proteinExistence type="predicted"/>
<dbReference type="InterPro" id="IPR036047">
    <property type="entry name" value="F-box-like_dom_sf"/>
</dbReference>
<feature type="domain" description="F-box associated beta-propeller type 3" evidence="2">
    <location>
        <begin position="338"/>
        <end position="524"/>
    </location>
</feature>
<dbReference type="InterPro" id="IPR013187">
    <property type="entry name" value="F-box-assoc_dom_typ3"/>
</dbReference>
<name>A0AAV6JJZ7_9ERIC</name>
<sequence length="615" mass="69111">MRVDRNEGGACNDNPEASVGRIARDIPISDNGRGVPQSTKKEYVSRGRGIRGRGRRGGRARGSVKMIWEGNPLSSDVGLVDVEVEAVVNGFQSKGSETTNSAALKPNSSSFLLSSSTRTTTNRSSINLCWQTTPSTLLLQSYFYNRDLNCSMDDLNCSMDRSSSLMLANKKRKQTLSPPPPPLRKQPMRSCRLRATEVNQVCSSLLAVLNKKNLTSSLVNDEEDLSLPAALFWLNAGQVKSGVNPTSACPDESIQSKIISLPQELVFNILVLLPADVLHNVMRYLCFQWCKIICNPVFRKAHLLRSSASGLFIQYEFGSRNAYYVDTGTRDVTVTRINFQNSCKVWATCDGLVLFSYPYDRNNIYIANPITKQQVTLPPFKWSWFGSCFTLACARSTGEYKVVGTYKENQVFCCGIITVGKDLTWGTVDTRNICMDKRIFLKHRPHSTGGYVYWASQAWSSLLILDVETEVLLEFLAPKSSSQGWQIWYKEMGNFLGCMFLSFNALLVFEVLVLADPKTGEWKNLYKFDLNGKREFIRLSLYKEFYRATVLELQPIAWVNNGEVLVFTTFDPASTSYIAHNVKTGETYSFSMCEENDTPFWCPHVNSLVSLDLPQ</sequence>
<accession>A0AAV6JJZ7</accession>
<evidence type="ECO:0000256" key="1">
    <source>
        <dbReference type="SAM" id="MobiDB-lite"/>
    </source>
</evidence>
<feature type="compositionally biased region" description="Low complexity" evidence="1">
    <location>
        <begin position="107"/>
        <end position="116"/>
    </location>
</feature>
<dbReference type="SUPFAM" id="SSF81383">
    <property type="entry name" value="F-box domain"/>
    <property type="match status" value="1"/>
</dbReference>
<dbReference type="AlphaFoldDB" id="A0AAV6JJZ7"/>
<protein>
    <recommendedName>
        <fullName evidence="2">F-box associated beta-propeller type 3 domain-containing protein</fullName>
    </recommendedName>
</protein>
<feature type="region of interest" description="Disordered" evidence="1">
    <location>
        <begin position="95"/>
        <end position="116"/>
    </location>
</feature>
<comment type="caution">
    <text evidence="3">The sequence shown here is derived from an EMBL/GenBank/DDBJ whole genome shotgun (WGS) entry which is preliminary data.</text>
</comment>
<keyword evidence="4" id="KW-1185">Reference proteome</keyword>
<feature type="compositionally biased region" description="Basic residues" evidence="1">
    <location>
        <begin position="48"/>
        <end position="59"/>
    </location>
</feature>
<evidence type="ECO:0000313" key="4">
    <source>
        <dbReference type="Proteomes" id="UP000823749"/>
    </source>
</evidence>
<dbReference type="Pfam" id="PF08268">
    <property type="entry name" value="FBA_3"/>
    <property type="match status" value="1"/>
</dbReference>
<dbReference type="NCBIfam" id="TIGR01640">
    <property type="entry name" value="F_box_assoc_1"/>
    <property type="match status" value="1"/>
</dbReference>
<dbReference type="SUPFAM" id="SSF82171">
    <property type="entry name" value="DPP6 N-terminal domain-like"/>
    <property type="match status" value="1"/>
</dbReference>
<dbReference type="InterPro" id="IPR050796">
    <property type="entry name" value="SCF_F-box_component"/>
</dbReference>